<protein>
    <submittedName>
        <fullName evidence="5">NADPH oxidase 5-like isoform X1</fullName>
    </submittedName>
</protein>
<dbReference type="InterPro" id="IPR050369">
    <property type="entry name" value="RBOH/FRE"/>
</dbReference>
<evidence type="ECO:0000313" key="4">
    <source>
        <dbReference type="Proteomes" id="UP000694941"/>
    </source>
</evidence>
<dbReference type="SUPFAM" id="SSF52343">
    <property type="entry name" value="Ferredoxin reductase-like, C-terminal NADP-linked domain"/>
    <property type="match status" value="1"/>
</dbReference>
<accession>A0ABM1RWK2</accession>
<organism evidence="4 5">
    <name type="scientific">Limulus polyphemus</name>
    <name type="common">Atlantic horseshoe crab</name>
    <dbReference type="NCBI Taxonomy" id="6850"/>
    <lineage>
        <taxon>Eukaryota</taxon>
        <taxon>Metazoa</taxon>
        <taxon>Ecdysozoa</taxon>
        <taxon>Arthropoda</taxon>
        <taxon>Chelicerata</taxon>
        <taxon>Merostomata</taxon>
        <taxon>Xiphosura</taxon>
        <taxon>Limulidae</taxon>
        <taxon>Limulus</taxon>
    </lineage>
</organism>
<evidence type="ECO:0000259" key="3">
    <source>
        <dbReference type="Pfam" id="PF08030"/>
    </source>
</evidence>
<dbReference type="InterPro" id="IPR000778">
    <property type="entry name" value="Cyt_b245_heavy_chain"/>
</dbReference>
<keyword evidence="4" id="KW-1185">Reference proteome</keyword>
<dbReference type="GeneID" id="111083490"/>
<dbReference type="PANTHER" id="PTHR11972">
    <property type="entry name" value="NADPH OXIDASE"/>
    <property type="match status" value="1"/>
</dbReference>
<evidence type="ECO:0000313" key="5">
    <source>
        <dbReference type="RefSeq" id="XP_022235757.1"/>
    </source>
</evidence>
<dbReference type="CDD" id="cd06186">
    <property type="entry name" value="NOX_Duox_like_FAD_NADP"/>
    <property type="match status" value="1"/>
</dbReference>
<dbReference type="InterPro" id="IPR013121">
    <property type="entry name" value="Fe_red_NAD-bd_6"/>
</dbReference>
<dbReference type="Pfam" id="PF08030">
    <property type="entry name" value="NAD_binding_6"/>
    <property type="match status" value="1"/>
</dbReference>
<dbReference type="PANTHER" id="PTHR11972:SF58">
    <property type="entry name" value="NADPH OXIDASE 5"/>
    <property type="match status" value="1"/>
</dbReference>
<name>A0ABM1RWK2_LIMPO</name>
<reference evidence="5" key="1">
    <citation type="submission" date="2025-08" db="UniProtKB">
        <authorList>
            <consortium name="RefSeq"/>
        </authorList>
    </citation>
    <scope>IDENTIFICATION</scope>
    <source>
        <tissue evidence="5">Muscle</tissue>
    </source>
</reference>
<evidence type="ECO:0000256" key="2">
    <source>
        <dbReference type="SAM" id="MobiDB-lite"/>
    </source>
</evidence>
<dbReference type="InterPro" id="IPR039261">
    <property type="entry name" value="FNR_nucleotide-bd"/>
</dbReference>
<proteinExistence type="predicted"/>
<dbReference type="Gene3D" id="3.40.50.80">
    <property type="entry name" value="Nucleotide-binding domain of ferredoxin-NADP reductase (FNR) module"/>
    <property type="match status" value="1"/>
</dbReference>
<feature type="region of interest" description="Disordered" evidence="2">
    <location>
        <begin position="136"/>
        <end position="186"/>
    </location>
</feature>
<dbReference type="Proteomes" id="UP000694941">
    <property type="component" value="Unplaced"/>
</dbReference>
<sequence>MVCPQYLKKITVMISQKAMKSVMKSFHWKIIIMIANYKIIHIVKFHCMEGEINKHHLQVQTQSNAFPFLESDTHNNVSQSQTHCVTFPLSESDTHEIGSHDETHCSAFYLPESNTNDNGSKKQRYNYETLLLEGTNVQGSQNQKQSVSIRLPKDDVSKSQVKNNESPICKDDDNNSKHKSCSQTEHDAQIVNESGNNYTTVSDKSAEHFDIPDTVFLSIPEENKKRKMMRTISAPAPHKSISPRLIREGTNTCRPQMNERSLSAPAVPQGFKRTLPTILLPVLQENKDEEEISGLVPPLSYETLQLEDVFKMSKPLKLTVEGPYGSPTRQIFRSQHAVLIATGIGVTPFASILQSIMMRYRHARMKCPKCNHQWVNQVPHSIHNLRKVDFIWINRDQRSFEWFVNLLSELEIQQAEDGDIMERFLDIHMFITSALRKNDIKALGLQMALDLLHEKSKRCLITGLKTRTQPGRPDWNKVFQELADQRKGKVSVFYCGPPYLGKILHAKCNEYGFCFKKETF</sequence>
<keyword evidence="1" id="KW-0560">Oxidoreductase</keyword>
<gene>
    <name evidence="5" type="primary">LOC111083490</name>
</gene>
<evidence type="ECO:0000256" key="1">
    <source>
        <dbReference type="ARBA" id="ARBA00023002"/>
    </source>
</evidence>
<dbReference type="RefSeq" id="XP_022235757.1">
    <property type="nucleotide sequence ID" value="XM_022380049.1"/>
</dbReference>
<dbReference type="PRINTS" id="PR00466">
    <property type="entry name" value="GP91PHOX"/>
</dbReference>
<feature type="compositionally biased region" description="Polar residues" evidence="2">
    <location>
        <begin position="136"/>
        <end position="148"/>
    </location>
</feature>
<feature type="domain" description="Ferric reductase NAD binding" evidence="3">
    <location>
        <begin position="337"/>
        <end position="508"/>
    </location>
</feature>